<dbReference type="KEGG" id="sbro:GQF42_15215"/>
<evidence type="ECO:0000256" key="2">
    <source>
        <dbReference type="ARBA" id="ARBA00022679"/>
    </source>
</evidence>
<dbReference type="AlphaFoldDB" id="A0A6I6NH27"/>
<organism evidence="6 7">
    <name type="scientific">Streptomyces broussonetiae</name>
    <dbReference type="NCBI Taxonomy" id="2686304"/>
    <lineage>
        <taxon>Bacteria</taxon>
        <taxon>Bacillati</taxon>
        <taxon>Actinomycetota</taxon>
        <taxon>Actinomycetes</taxon>
        <taxon>Kitasatosporales</taxon>
        <taxon>Streptomycetaceae</taxon>
        <taxon>Streptomyces</taxon>
    </lineage>
</organism>
<dbReference type="PROSITE" id="PS50970">
    <property type="entry name" value="HCY"/>
    <property type="match status" value="1"/>
</dbReference>
<proteinExistence type="predicted"/>
<accession>A0A6I6NH27</accession>
<dbReference type="GO" id="GO:0032259">
    <property type="term" value="P:methylation"/>
    <property type="evidence" value="ECO:0007669"/>
    <property type="project" value="UniProtKB-KW"/>
</dbReference>
<feature type="domain" description="Hcy-binding" evidence="5">
    <location>
        <begin position="1"/>
        <end position="298"/>
    </location>
</feature>
<protein>
    <submittedName>
        <fullName evidence="6">Homocysteine S-methyltransferase family protein</fullName>
    </submittedName>
</protein>
<keyword evidence="7" id="KW-1185">Reference proteome</keyword>
<dbReference type="GO" id="GO:0009086">
    <property type="term" value="P:methionine biosynthetic process"/>
    <property type="evidence" value="ECO:0007669"/>
    <property type="project" value="InterPro"/>
</dbReference>
<feature type="binding site" evidence="3 4">
    <location>
        <position position="284"/>
    </location>
    <ligand>
        <name>Zn(2+)</name>
        <dbReference type="ChEBI" id="CHEBI:29105"/>
    </ligand>
</feature>
<dbReference type="InterPro" id="IPR036589">
    <property type="entry name" value="HCY_dom_sf"/>
</dbReference>
<keyword evidence="3 4" id="KW-0862">Zinc</keyword>
<dbReference type="Gene3D" id="3.20.20.330">
    <property type="entry name" value="Homocysteine-binding-like domain"/>
    <property type="match status" value="1"/>
</dbReference>
<evidence type="ECO:0000313" key="6">
    <source>
        <dbReference type="EMBL" id="QHA09621.1"/>
    </source>
</evidence>
<dbReference type="InterPro" id="IPR017226">
    <property type="entry name" value="BHMT-like"/>
</dbReference>
<dbReference type="Pfam" id="PF02574">
    <property type="entry name" value="S-methyl_trans"/>
    <property type="match status" value="1"/>
</dbReference>
<comment type="cofactor">
    <cofactor evidence="3">
        <name>Zn(2+)</name>
        <dbReference type="ChEBI" id="CHEBI:29105"/>
    </cofactor>
    <text evidence="3">Binds 1 zinc ion per subunit.</text>
</comment>
<dbReference type="InterPro" id="IPR003726">
    <property type="entry name" value="HCY_dom"/>
</dbReference>
<dbReference type="PIRSF" id="PIRSF037505">
    <property type="entry name" value="Betaine_HMT"/>
    <property type="match status" value="1"/>
</dbReference>
<dbReference type="SUPFAM" id="SSF82282">
    <property type="entry name" value="Homocysteine S-methyltransferase"/>
    <property type="match status" value="1"/>
</dbReference>
<evidence type="ECO:0000256" key="3">
    <source>
        <dbReference type="PIRSR" id="PIRSR037505-2"/>
    </source>
</evidence>
<dbReference type="GO" id="GO:0008270">
    <property type="term" value="F:zinc ion binding"/>
    <property type="evidence" value="ECO:0007669"/>
    <property type="project" value="InterPro"/>
</dbReference>
<dbReference type="PANTHER" id="PTHR11103:SF18">
    <property type="entry name" value="SLR1189 PROTEIN"/>
    <property type="match status" value="1"/>
</dbReference>
<gene>
    <name evidence="6" type="ORF">GQF42_15215</name>
</gene>
<evidence type="ECO:0000256" key="1">
    <source>
        <dbReference type="ARBA" id="ARBA00022603"/>
    </source>
</evidence>
<evidence type="ECO:0000256" key="4">
    <source>
        <dbReference type="PROSITE-ProRule" id="PRU00333"/>
    </source>
</evidence>
<feature type="binding site" evidence="3 4">
    <location>
        <position position="212"/>
    </location>
    <ligand>
        <name>Zn(2+)</name>
        <dbReference type="ChEBI" id="CHEBI:29105"/>
    </ligand>
</feature>
<keyword evidence="3 4" id="KW-0479">Metal-binding</keyword>
<name>A0A6I6NH27_9ACTN</name>
<keyword evidence="2 4" id="KW-0808">Transferase</keyword>
<dbReference type="Proteomes" id="UP000436138">
    <property type="component" value="Chromosome"/>
</dbReference>
<reference evidence="6 7" key="1">
    <citation type="submission" date="2019-12" db="EMBL/GenBank/DDBJ databases">
        <title>Streptomyces sp. strain T44 isolated from rhizosphere soil of Broussonetia papyrifera.</title>
        <authorList>
            <person name="Mo P."/>
        </authorList>
    </citation>
    <scope>NUCLEOTIDE SEQUENCE [LARGE SCALE GENOMIC DNA]</scope>
    <source>
        <strain evidence="6 7">T44</strain>
    </source>
</reference>
<dbReference type="GO" id="GO:0008168">
    <property type="term" value="F:methyltransferase activity"/>
    <property type="evidence" value="ECO:0007669"/>
    <property type="project" value="UniProtKB-UniRule"/>
</dbReference>
<evidence type="ECO:0000259" key="5">
    <source>
        <dbReference type="PROSITE" id="PS50970"/>
    </source>
</evidence>
<feature type="binding site" evidence="3 4">
    <location>
        <position position="283"/>
    </location>
    <ligand>
        <name>Zn(2+)</name>
        <dbReference type="ChEBI" id="CHEBI:29105"/>
    </ligand>
</feature>
<keyword evidence="1 4" id="KW-0489">Methyltransferase</keyword>
<evidence type="ECO:0000313" key="7">
    <source>
        <dbReference type="Proteomes" id="UP000436138"/>
    </source>
</evidence>
<dbReference type="PANTHER" id="PTHR11103">
    <property type="entry name" value="SLR1189 PROTEIN"/>
    <property type="match status" value="1"/>
</dbReference>
<sequence>MPSAAPGAPVIIDGAKGTELQRLGVSVTEPWWTTAALLEMQGQRQLAAIHGEYTAAGADLVTAITFRTNRRTLLRAGADERAAEVLVRRALALARGSAGPDADGRRPVLAASVIPVEDCYQPSLVPPEDELRREHAWITRQLATEGVQLVVAETMNSVREAAAVVECCVADGLAVWVSFVCGPDGTLLSGESVTEAARAVAARGASLVSVNCTTVEGTDEVLRRWSYDSPLPFGAYPNLEDRSGIADWTPVDRYVPVRFGPVEFADLMAERAERYGLSLVGGCCGSTPAHIAALRKRIPG</sequence>
<dbReference type="EMBL" id="CP047020">
    <property type="protein sequence ID" value="QHA09621.1"/>
    <property type="molecule type" value="Genomic_DNA"/>
</dbReference>